<reference evidence="2 3" key="1">
    <citation type="journal article" date="2013" name="Genome Announc.">
        <title>Draft Genome Sequence of Arcticibacter svalbardensis Strain MN12-7T, a Member of the Family Sphingobacteriaceae Isolated from an Arctic Soil Sample.</title>
        <authorList>
            <person name="Shivaji S."/>
            <person name="Ara S."/>
            <person name="Prasad S."/>
            <person name="Manasa B.P."/>
            <person name="Begum Z."/>
            <person name="Singh A."/>
            <person name="Kumar Pinnaka A."/>
        </authorList>
    </citation>
    <scope>NUCLEOTIDE SEQUENCE [LARGE SCALE GENOMIC DNA]</scope>
    <source>
        <strain evidence="2 3">MN12-7</strain>
    </source>
</reference>
<organism evidence="2 3">
    <name type="scientific">Arcticibacter svalbardensis MN12-7</name>
    <dbReference type="NCBI Taxonomy" id="1150600"/>
    <lineage>
        <taxon>Bacteria</taxon>
        <taxon>Pseudomonadati</taxon>
        <taxon>Bacteroidota</taxon>
        <taxon>Sphingobacteriia</taxon>
        <taxon>Sphingobacteriales</taxon>
        <taxon>Sphingobacteriaceae</taxon>
        <taxon>Arcticibacter</taxon>
    </lineage>
</organism>
<gene>
    <name evidence="2" type="ORF">ADIARSV_2119</name>
</gene>
<keyword evidence="1" id="KW-1133">Transmembrane helix</keyword>
<protein>
    <submittedName>
        <fullName evidence="2">Uncharacterized protein</fullName>
    </submittedName>
</protein>
<keyword evidence="3" id="KW-1185">Reference proteome</keyword>
<comment type="caution">
    <text evidence="2">The sequence shown here is derived from an EMBL/GenBank/DDBJ whole genome shotgun (WGS) entry which is preliminary data.</text>
</comment>
<dbReference type="EMBL" id="AQPN01000078">
    <property type="protein sequence ID" value="EOR94745.1"/>
    <property type="molecule type" value="Genomic_DNA"/>
</dbReference>
<feature type="transmembrane region" description="Helical" evidence="1">
    <location>
        <begin position="24"/>
        <end position="48"/>
    </location>
</feature>
<evidence type="ECO:0000313" key="3">
    <source>
        <dbReference type="Proteomes" id="UP000014174"/>
    </source>
</evidence>
<sequence>MQQAFIINNKVLNKGLLYSFTGGLFASCILFFFAWLIGITGAICFFLVTENSLSDSL</sequence>
<name>R9GT85_9SPHI</name>
<evidence type="ECO:0000256" key="1">
    <source>
        <dbReference type="SAM" id="Phobius"/>
    </source>
</evidence>
<dbReference type="STRING" id="1150600.ADIARSV_2119"/>
<dbReference type="Proteomes" id="UP000014174">
    <property type="component" value="Unassembled WGS sequence"/>
</dbReference>
<proteinExistence type="predicted"/>
<evidence type="ECO:0000313" key="2">
    <source>
        <dbReference type="EMBL" id="EOR94745.1"/>
    </source>
</evidence>
<accession>R9GT85</accession>
<keyword evidence="1" id="KW-0472">Membrane</keyword>
<keyword evidence="1" id="KW-0812">Transmembrane</keyword>
<dbReference type="AlphaFoldDB" id="R9GT85"/>